<evidence type="ECO:0000256" key="2">
    <source>
        <dbReference type="SAM" id="Phobius"/>
    </source>
</evidence>
<sequence length="238" mass="26359">MNFFQDVSVPVPQGPPPQAVLEKKYWWSALEALLSLTAMLQFFTFDLVGGMLTAMMLFLAFMMTTDGMAEMHRYALAFAMLSLLCLFFDMVPLLSSVGGRSEVSVEPVDRESQDNELRITYTTIIKTMPFFDETQGWIYNGGSITMILSPICMLLGAYLSGQAHVEMHSTAMDASRENMAASMEARAAENPRARRFRVQVPSTLLQQGSDGGERTPSDNSSASTLLRFSGPSHRLTPD</sequence>
<organism evidence="3 4">
    <name type="scientific">Symbiodinium natans</name>
    <dbReference type="NCBI Taxonomy" id="878477"/>
    <lineage>
        <taxon>Eukaryota</taxon>
        <taxon>Sar</taxon>
        <taxon>Alveolata</taxon>
        <taxon>Dinophyceae</taxon>
        <taxon>Suessiales</taxon>
        <taxon>Symbiodiniaceae</taxon>
        <taxon>Symbiodinium</taxon>
    </lineage>
</organism>
<feature type="region of interest" description="Disordered" evidence="1">
    <location>
        <begin position="200"/>
        <end position="238"/>
    </location>
</feature>
<feature type="transmembrane region" description="Helical" evidence="2">
    <location>
        <begin position="74"/>
        <end position="94"/>
    </location>
</feature>
<proteinExistence type="predicted"/>
<dbReference type="EMBL" id="CAJNDS010001946">
    <property type="protein sequence ID" value="CAE7291248.1"/>
    <property type="molecule type" value="Genomic_DNA"/>
</dbReference>
<reference evidence="3" key="1">
    <citation type="submission" date="2021-02" db="EMBL/GenBank/DDBJ databases">
        <authorList>
            <person name="Dougan E. K."/>
            <person name="Rhodes N."/>
            <person name="Thang M."/>
            <person name="Chan C."/>
        </authorList>
    </citation>
    <scope>NUCLEOTIDE SEQUENCE</scope>
</reference>
<dbReference type="AlphaFoldDB" id="A0A812MZM8"/>
<gene>
    <name evidence="3" type="ORF">SNAT2548_LOCUS15362</name>
</gene>
<feature type="transmembrane region" description="Helical" evidence="2">
    <location>
        <begin position="137"/>
        <end position="159"/>
    </location>
</feature>
<keyword evidence="2" id="KW-0472">Membrane</keyword>
<feature type="transmembrane region" description="Helical" evidence="2">
    <location>
        <begin position="38"/>
        <end position="62"/>
    </location>
</feature>
<keyword evidence="2" id="KW-1133">Transmembrane helix</keyword>
<feature type="compositionally biased region" description="Polar residues" evidence="1">
    <location>
        <begin position="217"/>
        <end position="226"/>
    </location>
</feature>
<evidence type="ECO:0000256" key="1">
    <source>
        <dbReference type="SAM" id="MobiDB-lite"/>
    </source>
</evidence>
<name>A0A812MZM8_9DINO</name>
<protein>
    <submittedName>
        <fullName evidence="3">Uncharacterized protein</fullName>
    </submittedName>
</protein>
<evidence type="ECO:0000313" key="3">
    <source>
        <dbReference type="EMBL" id="CAE7291248.1"/>
    </source>
</evidence>
<evidence type="ECO:0000313" key="4">
    <source>
        <dbReference type="Proteomes" id="UP000604046"/>
    </source>
</evidence>
<keyword evidence="4" id="KW-1185">Reference proteome</keyword>
<accession>A0A812MZM8</accession>
<dbReference type="OrthoDB" id="438908at2759"/>
<keyword evidence="2" id="KW-0812">Transmembrane</keyword>
<dbReference type="Proteomes" id="UP000604046">
    <property type="component" value="Unassembled WGS sequence"/>
</dbReference>
<comment type="caution">
    <text evidence="3">The sequence shown here is derived from an EMBL/GenBank/DDBJ whole genome shotgun (WGS) entry which is preliminary data.</text>
</comment>